<reference evidence="1 2" key="1">
    <citation type="submission" date="2006-03" db="EMBL/GenBank/DDBJ databases">
        <title>Complete sequence of Rhodopseudomonas palustris BisB5.</title>
        <authorList>
            <consortium name="US DOE Joint Genome Institute"/>
            <person name="Copeland A."/>
            <person name="Lucas S."/>
            <person name="Lapidus A."/>
            <person name="Barry K."/>
            <person name="Detter J.C."/>
            <person name="Glavina del Rio T."/>
            <person name="Hammon N."/>
            <person name="Israni S."/>
            <person name="Dalin E."/>
            <person name="Tice H."/>
            <person name="Pitluck S."/>
            <person name="Chain P."/>
            <person name="Malfatti S."/>
            <person name="Shin M."/>
            <person name="Vergez L."/>
            <person name="Schmutz J."/>
            <person name="Larimer F."/>
            <person name="Land M."/>
            <person name="Hauser L."/>
            <person name="Pelletier D.A."/>
            <person name="Kyrpides N."/>
            <person name="Lykidis A."/>
            <person name="Oda Y."/>
            <person name="Harwood C.S."/>
            <person name="Richardson P."/>
        </authorList>
    </citation>
    <scope>NUCLEOTIDE SEQUENCE [LARGE SCALE GENOMIC DNA]</scope>
    <source>
        <strain evidence="1 2">BisB5</strain>
    </source>
</reference>
<dbReference type="STRING" id="316057.RPD_2500"/>
<dbReference type="HOGENOM" id="CLU_2289485_0_0_5"/>
<dbReference type="AlphaFoldDB" id="Q137K9"/>
<proteinExistence type="predicted"/>
<name>Q137K9_RHOPS</name>
<accession>Q137K9</accession>
<dbReference type="Proteomes" id="UP000001818">
    <property type="component" value="Chromosome"/>
</dbReference>
<organism evidence="1 2">
    <name type="scientific">Rhodopseudomonas palustris (strain BisB5)</name>
    <dbReference type="NCBI Taxonomy" id="316057"/>
    <lineage>
        <taxon>Bacteria</taxon>
        <taxon>Pseudomonadati</taxon>
        <taxon>Pseudomonadota</taxon>
        <taxon>Alphaproteobacteria</taxon>
        <taxon>Hyphomicrobiales</taxon>
        <taxon>Nitrobacteraceae</taxon>
        <taxon>Rhodopseudomonas</taxon>
    </lineage>
</organism>
<evidence type="ECO:0000313" key="1">
    <source>
        <dbReference type="EMBL" id="ABE39730.1"/>
    </source>
</evidence>
<gene>
    <name evidence="1" type="ordered locus">RPD_2500</name>
</gene>
<sequence length="102" mass="11536">MLLDRAVTDVPPQAETFQAPLDEIVWNSAFRRGFAEARSGRLPKFDDETMFQDGLAWVYEWGRQFAILAPPDLPLVLPDEGALNPKAVELFREMVLQGEICT</sequence>
<dbReference type="KEGG" id="rpd:RPD_2500"/>
<protein>
    <submittedName>
        <fullName evidence="1">Uncharacterized protein</fullName>
    </submittedName>
</protein>
<evidence type="ECO:0000313" key="2">
    <source>
        <dbReference type="Proteomes" id="UP000001818"/>
    </source>
</evidence>
<dbReference type="EMBL" id="CP000283">
    <property type="protein sequence ID" value="ABE39730.1"/>
    <property type="molecule type" value="Genomic_DNA"/>
</dbReference>